<dbReference type="PANTHER" id="PTHR31528:SF1">
    <property type="entry name" value="4-AMINO-5-HYDROXYMETHYL-2-METHYLPYRIMIDINE PHOSPHATE SYNTHASE THI11-RELATED"/>
    <property type="match status" value="1"/>
</dbReference>
<evidence type="ECO:0000259" key="12">
    <source>
        <dbReference type="Pfam" id="PF09084"/>
    </source>
</evidence>
<sequence>MTISKSVKSPSKAMGEQAVPAKMGSIAPGLSRRALLGGALAAPFVLRSGRALAEEPLSVRVDFAPWGVHSALHLSKAKGWFKDDGLNIDLQDGTGTLNTINLVAAGNVDVGLVQLGMLAIARSQGLPVTSFAGFLRKGDLATMVDAKTGPKTPKELAGKKIVCFANSPWAPFVDVYLKRIGLARGEGPDKVNVVMVSPAAMVSTYASGAADGFMSLKEFGEPYVEQARPARSLLAADVGIAFPSYGLIATDATLAKRKDLLAKLVANQRRSWEYIFAEPSHIDEGARAIMANRPDKQLNFDILKGQTALCKEFVDTENTKGKPLGWQSPDDWKATIAMMAEAGQAKADADISGFFTNDLVGA</sequence>
<evidence type="ECO:0000256" key="9">
    <source>
        <dbReference type="ARBA" id="ARBA00023004"/>
    </source>
</evidence>
<evidence type="ECO:0000256" key="3">
    <source>
        <dbReference type="ARBA" id="ARBA00009406"/>
    </source>
</evidence>
<keyword evidence="5" id="KW-0808">Transferase</keyword>
<evidence type="ECO:0000256" key="6">
    <source>
        <dbReference type="ARBA" id="ARBA00022723"/>
    </source>
</evidence>
<evidence type="ECO:0000256" key="2">
    <source>
        <dbReference type="ARBA" id="ARBA00004948"/>
    </source>
</evidence>
<dbReference type="OrthoDB" id="9776669at2"/>
<comment type="similarity">
    <text evidence="3">Belongs to the NMT1/THI5 family.</text>
</comment>
<comment type="subunit">
    <text evidence="4">Homodimer.</text>
</comment>
<dbReference type="SUPFAM" id="SSF53850">
    <property type="entry name" value="Periplasmic binding protein-like II"/>
    <property type="match status" value="1"/>
</dbReference>
<dbReference type="AlphaFoldDB" id="A0A418V0G5"/>
<comment type="function">
    <text evidence="1">Responsible for the formation of the pyrimidine heterocycle in the thiamine biosynthesis pathway. Catalyzes the formation of hydroxymethylpyrimidine phosphate (HMP-P) from histidine and pyridoxal phosphate (PLP). The protein uses PLP and the active site histidine to form HMP-P, generating an inactive enzyme. The enzyme can only undergo a single turnover, which suggests it is a suicide enzyme.</text>
</comment>
<dbReference type="GO" id="GO:0046872">
    <property type="term" value="F:metal ion binding"/>
    <property type="evidence" value="ECO:0007669"/>
    <property type="project" value="UniProtKB-KW"/>
</dbReference>
<accession>A0A418V0G5</accession>
<keyword evidence="8" id="KW-0784">Thiamine biosynthesis</keyword>
<reference evidence="13 14" key="1">
    <citation type="submission" date="2018-09" db="EMBL/GenBank/DDBJ databases">
        <title>Draft genome sequence of Rhodopseudomonas palustris 2.1.18.</title>
        <authorList>
            <person name="Robertson S.L."/>
            <person name="Meyer T.E."/>
            <person name="Kyndt J.A."/>
        </authorList>
    </citation>
    <scope>NUCLEOTIDE SEQUENCE [LARGE SCALE GENOMIC DNA]</scope>
    <source>
        <strain evidence="13 14">2.1.18</strain>
    </source>
</reference>
<evidence type="ECO:0000256" key="11">
    <source>
        <dbReference type="ARBA" id="ARBA00048179"/>
    </source>
</evidence>
<keyword evidence="7" id="KW-0663">Pyridoxal phosphate</keyword>
<evidence type="ECO:0000256" key="7">
    <source>
        <dbReference type="ARBA" id="ARBA00022898"/>
    </source>
</evidence>
<evidence type="ECO:0000256" key="5">
    <source>
        <dbReference type="ARBA" id="ARBA00022679"/>
    </source>
</evidence>
<evidence type="ECO:0000313" key="14">
    <source>
        <dbReference type="Proteomes" id="UP000285523"/>
    </source>
</evidence>
<dbReference type="GO" id="GO:0016740">
    <property type="term" value="F:transferase activity"/>
    <property type="evidence" value="ECO:0007669"/>
    <property type="project" value="UniProtKB-KW"/>
</dbReference>
<dbReference type="InterPro" id="IPR027939">
    <property type="entry name" value="NMT1/THI5"/>
</dbReference>
<dbReference type="GO" id="GO:0009228">
    <property type="term" value="P:thiamine biosynthetic process"/>
    <property type="evidence" value="ECO:0007669"/>
    <property type="project" value="UniProtKB-KW"/>
</dbReference>
<dbReference type="Proteomes" id="UP000285523">
    <property type="component" value="Unassembled WGS sequence"/>
</dbReference>
<evidence type="ECO:0000256" key="4">
    <source>
        <dbReference type="ARBA" id="ARBA00011738"/>
    </source>
</evidence>
<evidence type="ECO:0000313" key="13">
    <source>
        <dbReference type="EMBL" id="RJF69229.1"/>
    </source>
</evidence>
<evidence type="ECO:0000256" key="10">
    <source>
        <dbReference type="ARBA" id="ARBA00033171"/>
    </source>
</evidence>
<keyword evidence="6" id="KW-0479">Metal-binding</keyword>
<comment type="caution">
    <text evidence="13">The sequence shown here is derived from an EMBL/GenBank/DDBJ whole genome shotgun (WGS) entry which is preliminary data.</text>
</comment>
<dbReference type="InterPro" id="IPR015168">
    <property type="entry name" value="SsuA/THI5"/>
</dbReference>
<proteinExistence type="inferred from homology"/>
<dbReference type="Gene3D" id="3.40.190.10">
    <property type="entry name" value="Periplasmic binding protein-like II"/>
    <property type="match status" value="2"/>
</dbReference>
<name>A0A418V0G5_RHOPL</name>
<dbReference type="EMBL" id="QYYD01000025">
    <property type="protein sequence ID" value="RJF69229.1"/>
    <property type="molecule type" value="Genomic_DNA"/>
</dbReference>
<evidence type="ECO:0000256" key="8">
    <source>
        <dbReference type="ARBA" id="ARBA00022977"/>
    </source>
</evidence>
<comment type="pathway">
    <text evidence="2">Cofactor biosynthesis; thiamine diphosphate biosynthesis.</text>
</comment>
<feature type="domain" description="SsuA/THI5-like" evidence="12">
    <location>
        <begin position="68"/>
        <end position="280"/>
    </location>
</feature>
<dbReference type="PANTHER" id="PTHR31528">
    <property type="entry name" value="4-AMINO-5-HYDROXYMETHYL-2-METHYLPYRIMIDINE PHOSPHATE SYNTHASE THI11-RELATED"/>
    <property type="match status" value="1"/>
</dbReference>
<comment type="catalytic activity">
    <reaction evidence="11">
        <text>N(6)-(pyridoxal phosphate)-L-lysyl-[4-amino-5-hydroxymethyl-2-methylpyrimidine phosphate synthase] + L-histidyl-[4-amino-5-hydroxymethyl-2-methylpyrimidine phosphate synthase] + 2 Fe(3+) + 4 H2O = L-lysyl-[4-amino-5-hydroxymethyl-2-methylpyrimidine phosphate synthase] + (2S)-2-amino-5-hydroxy-4-oxopentanoyl-[4-amino-5-hydroxymethyl-2-methylpyrimidine phosphate synthase] + 4-amino-2-methyl-5-(phosphooxymethyl)pyrimidine + 3-oxopropanoate + 2 Fe(2+) + 2 H(+)</text>
        <dbReference type="Rhea" id="RHEA:65756"/>
        <dbReference type="Rhea" id="RHEA-COMP:16892"/>
        <dbReference type="Rhea" id="RHEA-COMP:16893"/>
        <dbReference type="Rhea" id="RHEA-COMP:16894"/>
        <dbReference type="Rhea" id="RHEA-COMP:16895"/>
        <dbReference type="ChEBI" id="CHEBI:15377"/>
        <dbReference type="ChEBI" id="CHEBI:15378"/>
        <dbReference type="ChEBI" id="CHEBI:29033"/>
        <dbReference type="ChEBI" id="CHEBI:29034"/>
        <dbReference type="ChEBI" id="CHEBI:29969"/>
        <dbReference type="ChEBI" id="CHEBI:29979"/>
        <dbReference type="ChEBI" id="CHEBI:33190"/>
        <dbReference type="ChEBI" id="CHEBI:58354"/>
        <dbReference type="ChEBI" id="CHEBI:143915"/>
        <dbReference type="ChEBI" id="CHEBI:157692"/>
    </reaction>
    <physiologicalReaction direction="left-to-right" evidence="11">
        <dbReference type="Rhea" id="RHEA:65757"/>
    </physiologicalReaction>
</comment>
<organism evidence="13 14">
    <name type="scientific">Rhodopseudomonas palustris</name>
    <dbReference type="NCBI Taxonomy" id="1076"/>
    <lineage>
        <taxon>Bacteria</taxon>
        <taxon>Pseudomonadati</taxon>
        <taxon>Pseudomonadota</taxon>
        <taxon>Alphaproteobacteria</taxon>
        <taxon>Hyphomicrobiales</taxon>
        <taxon>Nitrobacteraceae</taxon>
        <taxon>Rhodopseudomonas</taxon>
    </lineage>
</organism>
<gene>
    <name evidence="13" type="ORF">D4Q52_21095</name>
</gene>
<evidence type="ECO:0000256" key="1">
    <source>
        <dbReference type="ARBA" id="ARBA00003469"/>
    </source>
</evidence>
<keyword evidence="9" id="KW-0408">Iron</keyword>
<dbReference type="Pfam" id="PF09084">
    <property type="entry name" value="NMT1"/>
    <property type="match status" value="1"/>
</dbReference>
<protein>
    <recommendedName>
        <fullName evidence="10">Thiamine pyrimidine synthase</fullName>
    </recommendedName>
</protein>